<dbReference type="EMBL" id="CCXZ01000101">
    <property type="protein sequence ID" value="CEG15336.1"/>
    <property type="molecule type" value="Genomic_DNA"/>
</dbReference>
<sequence>MPAGLSDALARKLVALSESRDLKTCAALGGLQAPPKTYTGHQEASLPPPQGKTSVPAMHESA</sequence>
<comment type="caution">
    <text evidence="2">The sequence shown here is derived from an EMBL/GenBank/DDBJ whole genome shotgun (WGS) entry which is preliminary data.</text>
</comment>
<reference evidence="2 3" key="1">
    <citation type="submission" date="2014-09" db="EMBL/GenBank/DDBJ databases">
        <authorList>
            <person name="Regsiter A."/>
        </authorList>
    </citation>
    <scope>NUCLEOTIDE SEQUENCE [LARGE SCALE GENOMIC DNA]</scope>
</reference>
<name>A0A0U5FAK1_XANCI</name>
<evidence type="ECO:0000313" key="3">
    <source>
        <dbReference type="Proteomes" id="UP000052230"/>
    </source>
</evidence>
<organism evidence="2 3">
    <name type="scientific">Xanthomonas citri pv. citri</name>
    <dbReference type="NCBI Taxonomy" id="611301"/>
    <lineage>
        <taxon>Bacteria</taxon>
        <taxon>Pseudomonadati</taxon>
        <taxon>Pseudomonadota</taxon>
        <taxon>Gammaproteobacteria</taxon>
        <taxon>Lysobacterales</taxon>
        <taxon>Lysobacteraceae</taxon>
        <taxon>Xanthomonas</taxon>
    </lineage>
</organism>
<evidence type="ECO:0000256" key="1">
    <source>
        <dbReference type="SAM" id="MobiDB-lite"/>
    </source>
</evidence>
<dbReference type="Proteomes" id="UP000052230">
    <property type="component" value="Unassembled WGS sequence"/>
</dbReference>
<dbReference type="AlphaFoldDB" id="A0A0U5FAK1"/>
<proteinExistence type="predicted"/>
<gene>
    <name evidence="2" type="ORF">XAC3562_190023</name>
</gene>
<feature type="region of interest" description="Disordered" evidence="1">
    <location>
        <begin position="31"/>
        <end position="62"/>
    </location>
</feature>
<evidence type="ECO:0000313" key="2">
    <source>
        <dbReference type="EMBL" id="CEG15336.1"/>
    </source>
</evidence>
<keyword evidence="3" id="KW-1185">Reference proteome</keyword>
<accession>A0A0U5FAK1</accession>
<protein>
    <submittedName>
        <fullName evidence="2">Uncharacterized protein</fullName>
    </submittedName>
</protein>